<reference evidence="3 4" key="1">
    <citation type="submission" date="2024-09" db="EMBL/GenBank/DDBJ databases">
        <authorList>
            <person name="Sun Q."/>
            <person name="Mori K."/>
        </authorList>
    </citation>
    <scope>NUCLEOTIDE SEQUENCE [LARGE SCALE GENOMIC DNA]</scope>
    <source>
        <strain evidence="3 4">CCM 8677</strain>
    </source>
</reference>
<keyword evidence="1" id="KW-0443">Lipid metabolism</keyword>
<evidence type="ECO:0000256" key="1">
    <source>
        <dbReference type="HAMAP-Rule" id="MF_01917"/>
    </source>
</evidence>
<protein>
    <recommendedName>
        <fullName evidence="1">Cardiolipin synthase B</fullName>
        <shortName evidence="1">CL synthase</shortName>
        <ecNumber evidence="1">2.7.8.-</ecNumber>
    </recommendedName>
</protein>
<comment type="subcellular location">
    <subcellularLocation>
        <location evidence="1">Cell membrane</location>
        <topology evidence="1">Peripheral membrane protein</topology>
    </subcellularLocation>
</comment>
<organism evidence="3 4">
    <name type="scientific">Undibacterium danionis</name>
    <dbReference type="NCBI Taxonomy" id="1812100"/>
    <lineage>
        <taxon>Bacteria</taxon>
        <taxon>Pseudomonadati</taxon>
        <taxon>Pseudomonadota</taxon>
        <taxon>Betaproteobacteria</taxon>
        <taxon>Burkholderiales</taxon>
        <taxon>Oxalobacteraceae</taxon>
        <taxon>Undibacterium</taxon>
    </lineage>
</organism>
<dbReference type="InterPro" id="IPR030872">
    <property type="entry name" value="Cardiolipin_synth_ClsB"/>
</dbReference>
<feature type="active site" evidence="1">
    <location>
        <position position="302"/>
    </location>
</feature>
<dbReference type="Proteomes" id="UP001589844">
    <property type="component" value="Unassembled WGS sequence"/>
</dbReference>
<comment type="similarity">
    <text evidence="1">Belongs to the phospholipase D family. Cardiolipin synthase subfamily. ClsB sub-subfamily.</text>
</comment>
<dbReference type="NCBIfam" id="NF008427">
    <property type="entry name" value="PRK11263.1"/>
    <property type="match status" value="1"/>
</dbReference>
<dbReference type="SMART" id="SM00155">
    <property type="entry name" value="PLDc"/>
    <property type="match status" value="2"/>
</dbReference>
<keyword evidence="1" id="KW-1208">Phospholipid metabolism</keyword>
<feature type="active site" evidence="1">
    <location>
        <position position="295"/>
    </location>
</feature>
<dbReference type="InterPro" id="IPR001736">
    <property type="entry name" value="PLipase_D/transphosphatidylase"/>
</dbReference>
<dbReference type="PANTHER" id="PTHR21248">
    <property type="entry name" value="CARDIOLIPIN SYNTHASE"/>
    <property type="match status" value="1"/>
</dbReference>
<feature type="domain" description="PLD phosphodiesterase" evidence="2">
    <location>
        <begin position="290"/>
        <end position="317"/>
    </location>
</feature>
<accession>A0ABV6IGR0</accession>
<keyword evidence="1" id="KW-0444">Lipid biosynthesis</keyword>
<keyword evidence="1" id="KW-0472">Membrane</keyword>
<proteinExistence type="inferred from homology"/>
<dbReference type="CDD" id="cd09159">
    <property type="entry name" value="PLDc_ybhO_like_2"/>
    <property type="match status" value="1"/>
</dbReference>
<dbReference type="InterPro" id="IPR025202">
    <property type="entry name" value="PLD-like_dom"/>
</dbReference>
<keyword evidence="1 3" id="KW-0808">Transferase</keyword>
<keyword evidence="1" id="KW-0594">Phospholipid biosynthesis</keyword>
<comment type="catalytic activity">
    <reaction evidence="1">
        <text>2 a 1,2-diacyl-sn-glycero-3-phospho-(1'-sn-glycerol) = a cardiolipin + glycerol</text>
        <dbReference type="Rhea" id="RHEA:31451"/>
        <dbReference type="ChEBI" id="CHEBI:17754"/>
        <dbReference type="ChEBI" id="CHEBI:62237"/>
        <dbReference type="ChEBI" id="CHEBI:64716"/>
    </reaction>
</comment>
<feature type="domain" description="PLD phosphodiesterase" evidence="2">
    <location>
        <begin position="104"/>
        <end position="131"/>
    </location>
</feature>
<feature type="active site" evidence="1">
    <location>
        <position position="111"/>
    </location>
</feature>
<dbReference type="Pfam" id="PF13091">
    <property type="entry name" value="PLDc_2"/>
    <property type="match status" value="2"/>
</dbReference>
<evidence type="ECO:0000313" key="3">
    <source>
        <dbReference type="EMBL" id="MFC0350201.1"/>
    </source>
</evidence>
<keyword evidence="4" id="KW-1185">Reference proteome</keyword>
<dbReference type="EMBL" id="JBHLXJ010000009">
    <property type="protein sequence ID" value="MFC0350201.1"/>
    <property type="molecule type" value="Genomic_DNA"/>
</dbReference>
<evidence type="ECO:0000313" key="4">
    <source>
        <dbReference type="Proteomes" id="UP001589844"/>
    </source>
</evidence>
<dbReference type="RefSeq" id="WP_390212220.1">
    <property type="nucleotide sequence ID" value="NZ_JBHLXJ010000009.1"/>
</dbReference>
<dbReference type="Gene3D" id="3.30.870.10">
    <property type="entry name" value="Endonuclease Chain A"/>
    <property type="match status" value="2"/>
</dbReference>
<feature type="active site" evidence="1">
    <location>
        <position position="109"/>
    </location>
</feature>
<dbReference type="PANTHER" id="PTHR21248:SF22">
    <property type="entry name" value="PHOSPHOLIPASE D"/>
    <property type="match status" value="1"/>
</dbReference>
<feature type="active site" evidence="1">
    <location>
        <position position="116"/>
    </location>
</feature>
<dbReference type="EC" id="2.7.8.-" evidence="1"/>
<dbReference type="SUPFAM" id="SSF56024">
    <property type="entry name" value="Phospholipase D/nuclease"/>
    <property type="match status" value="2"/>
</dbReference>
<dbReference type="CDD" id="cd09110">
    <property type="entry name" value="PLDc_CLS_1"/>
    <property type="match status" value="1"/>
</dbReference>
<dbReference type="PROSITE" id="PS50035">
    <property type="entry name" value="PLD"/>
    <property type="match status" value="2"/>
</dbReference>
<keyword evidence="1" id="KW-1003">Cell membrane</keyword>
<dbReference type="HAMAP" id="MF_01917">
    <property type="entry name" value="Cardiolipin_synth_ClsB"/>
    <property type="match status" value="1"/>
</dbReference>
<feature type="active site" evidence="1">
    <location>
        <position position="297"/>
    </location>
</feature>
<dbReference type="GO" id="GO:0016740">
    <property type="term" value="F:transferase activity"/>
    <property type="evidence" value="ECO:0007669"/>
    <property type="project" value="UniProtKB-KW"/>
</dbReference>
<sequence>MAKLVFCDGNQLQLHHTGVQFFPALLEAIAYAQHEIYLETYIYADDPSAQAISDALSHAAQRGVCVQVIIDWIGTGIHRAQQLQNDFQQTGVQCRIFNPWFKRGLARTHRKLAVIDQSTAFIGGINLIDDCRSDDGKNTPLPYPRWDFAVQVKGDLVQNMHKEISAQWLKMGKLQLLQRLKLAVNLRAPFERHVGTLSQAALVIRDNLRNRTTIQKAYLKALGSARHTAILANPYFAPGRKIRNGLIRAAQRGVDVRLLLGVGEFDWQDAVAQSYYPKLLAAGIKIYEYRKTKLHAKVAVIDGLWATVGSSNFDGLSLFLNHEANIVVLDQDFANNLDQHLQQGLQDAVQIDPHCVVRQHWSTRLKHRLAYWFYRGVMRLVTLGRYL</sequence>
<comment type="caution">
    <text evidence="3">The sequence shown here is derived from an EMBL/GenBank/DDBJ whole genome shotgun (WGS) entry which is preliminary data.</text>
</comment>
<gene>
    <name evidence="1 3" type="primary">clsB</name>
    <name evidence="3" type="ORF">ACFFJH_10315</name>
</gene>
<evidence type="ECO:0000259" key="2">
    <source>
        <dbReference type="PROSITE" id="PS50035"/>
    </source>
</evidence>
<name>A0ABV6IGR0_9BURK</name>
<comment type="function">
    <text evidence="1">Catalyzes the phosphatidyl group transfer from one phosphatidylglycerol molecule to another to form cardiolipin (CL) (diphosphatidylglycerol) and glycerol.</text>
</comment>